<organism evidence="1 2">
    <name type="scientific">Bradyrhizobium septentrionale</name>
    <dbReference type="NCBI Taxonomy" id="1404411"/>
    <lineage>
        <taxon>Bacteria</taxon>
        <taxon>Pseudomonadati</taxon>
        <taxon>Pseudomonadota</taxon>
        <taxon>Alphaproteobacteria</taxon>
        <taxon>Hyphomicrobiales</taxon>
        <taxon>Nitrobacteraceae</taxon>
        <taxon>Bradyrhizobium</taxon>
    </lineage>
</organism>
<dbReference type="RefSeq" id="WP_156928989.1">
    <property type="nucleotide sequence ID" value="NZ_CP088288.1"/>
</dbReference>
<evidence type="ECO:0000313" key="1">
    <source>
        <dbReference type="EMBL" id="WXC82099.1"/>
    </source>
</evidence>
<reference evidence="1" key="1">
    <citation type="journal article" date="2021" name="Int. J. Syst. Evol. Microbiol.">
        <title>Bradyrhizobium septentrionale sp. nov. (sv. septentrionale) and Bradyrhizobium quebecense sp. nov. (sv. septentrionale) associated with legumes native to Canada possess rearranged symbiosis genes and numerous insertion sequences.</title>
        <authorList>
            <person name="Bromfield E.S.P."/>
            <person name="Cloutier S."/>
        </authorList>
    </citation>
    <scope>NUCLEOTIDE SEQUENCE</scope>
    <source>
        <strain evidence="1">5S5</strain>
    </source>
</reference>
<evidence type="ECO:0000313" key="2">
    <source>
        <dbReference type="Proteomes" id="UP001432046"/>
    </source>
</evidence>
<reference evidence="1" key="2">
    <citation type="submission" date="2024-03" db="EMBL/GenBank/DDBJ databases">
        <authorList>
            <person name="Bromfield E.S.P."/>
            <person name="Cloutier S."/>
        </authorList>
    </citation>
    <scope>NUCLEOTIDE SEQUENCE</scope>
    <source>
        <strain evidence="1">5S5</strain>
    </source>
</reference>
<sequence>MQSPEPEQQFLLRELWTLAWAASVQRANLYALGSSQTGQLRDMLQEFITTRILPHYVGSCTERQHYLNLAQLVEFGTGALPGSLRDGRYRYGVAQKLLNLVLKYHWCLGQISEPPHCPIDRIIIQKTHRRGRVNWTEIVDEDQYRAVIEAVRRKAEPESIARWELRNYRRRSSL</sequence>
<name>A0ABZ2P7K9_9BRAD</name>
<keyword evidence="2" id="KW-1185">Reference proteome</keyword>
<proteinExistence type="predicted"/>
<protein>
    <submittedName>
        <fullName evidence="1">Uncharacterized protein</fullName>
    </submittedName>
</protein>
<dbReference type="Proteomes" id="UP001432046">
    <property type="component" value="Chromosome"/>
</dbReference>
<gene>
    <name evidence="1" type="ORF">WDK88_11145</name>
</gene>
<dbReference type="EMBL" id="CP147711">
    <property type="protein sequence ID" value="WXC82099.1"/>
    <property type="molecule type" value="Genomic_DNA"/>
</dbReference>
<accession>A0ABZ2P7K9</accession>